<evidence type="ECO:0008006" key="3">
    <source>
        <dbReference type="Google" id="ProtNLM"/>
    </source>
</evidence>
<name>A0AAD6WTK0_9AGAR</name>
<proteinExistence type="predicted"/>
<dbReference type="EMBL" id="JARJCM010000199">
    <property type="protein sequence ID" value="KAJ7022986.1"/>
    <property type="molecule type" value="Genomic_DNA"/>
</dbReference>
<evidence type="ECO:0000313" key="1">
    <source>
        <dbReference type="EMBL" id="KAJ7022986.1"/>
    </source>
</evidence>
<protein>
    <recommendedName>
        <fullName evidence="3">F-box domain-containing protein</fullName>
    </recommendedName>
</protein>
<accession>A0AAD6WTK0</accession>
<comment type="caution">
    <text evidence="1">The sequence shown here is derived from an EMBL/GenBank/DDBJ whole genome shotgun (WGS) entry which is preliminary data.</text>
</comment>
<dbReference type="Proteomes" id="UP001218188">
    <property type="component" value="Unassembled WGS sequence"/>
</dbReference>
<reference evidence="1" key="1">
    <citation type="submission" date="2023-03" db="EMBL/GenBank/DDBJ databases">
        <title>Massive genome expansion in bonnet fungi (Mycena s.s.) driven by repeated elements and novel gene families across ecological guilds.</title>
        <authorList>
            <consortium name="Lawrence Berkeley National Laboratory"/>
            <person name="Harder C.B."/>
            <person name="Miyauchi S."/>
            <person name="Viragh M."/>
            <person name="Kuo A."/>
            <person name="Thoen E."/>
            <person name="Andreopoulos B."/>
            <person name="Lu D."/>
            <person name="Skrede I."/>
            <person name="Drula E."/>
            <person name="Henrissat B."/>
            <person name="Morin E."/>
            <person name="Kohler A."/>
            <person name="Barry K."/>
            <person name="LaButti K."/>
            <person name="Morin E."/>
            <person name="Salamov A."/>
            <person name="Lipzen A."/>
            <person name="Mereny Z."/>
            <person name="Hegedus B."/>
            <person name="Baldrian P."/>
            <person name="Stursova M."/>
            <person name="Weitz H."/>
            <person name="Taylor A."/>
            <person name="Grigoriev I.V."/>
            <person name="Nagy L.G."/>
            <person name="Martin F."/>
            <person name="Kauserud H."/>
        </authorList>
    </citation>
    <scope>NUCLEOTIDE SEQUENCE</scope>
    <source>
        <strain evidence="1">CBHHK200</strain>
    </source>
</reference>
<evidence type="ECO:0000313" key="2">
    <source>
        <dbReference type="Proteomes" id="UP001218188"/>
    </source>
</evidence>
<gene>
    <name evidence="1" type="ORF">C8F04DRAFT_1272050</name>
</gene>
<dbReference type="AlphaFoldDB" id="A0AAD6WTK0"/>
<keyword evidence="2" id="KW-1185">Reference proteome</keyword>
<organism evidence="1 2">
    <name type="scientific">Mycena alexandri</name>
    <dbReference type="NCBI Taxonomy" id="1745969"/>
    <lineage>
        <taxon>Eukaryota</taxon>
        <taxon>Fungi</taxon>
        <taxon>Dikarya</taxon>
        <taxon>Basidiomycota</taxon>
        <taxon>Agaricomycotina</taxon>
        <taxon>Agaricomycetes</taxon>
        <taxon>Agaricomycetidae</taxon>
        <taxon>Agaricales</taxon>
        <taxon>Marasmiineae</taxon>
        <taxon>Mycenaceae</taxon>
        <taxon>Mycena</taxon>
    </lineage>
</organism>
<sequence length="463" mass="51781">MAELQTKLDIAVARTAVDVLTHACPILTLPPEITSEIFLEYVSGNHLDLMLPSSYRYHCGPPLLATICRAWRTIALGLPAIWSNIALSPSTKSALFQCCVARARRHLLTLDIAHRDAGCIFDLIAPHSMQWEVLRLYVRLPVSFPMNEIRGRIPFLKKLTLVSSDHPEYIPRSPFITAFFDAPLLREVNLTSVPASSILLPWAQLTSLGASMSTPPYDLHDAYRIHDASPPILLDSLHTLEIRNPLGSLDFFDGVTLPALANFSFGWYPNYSATPPTTPLLAFLARSECKLHTISLIYCKYDTLAPILAAVPTVHDVFLGHDGFQWDDVLQCLERLTTDPEFLPNMKTLRIRWLNHRSVSATVVEMLESRWSGRTEARSSLKSFQILGEPEAEPELGLDIDDSREDIKRAQHLLGYLDRLLGPLQAETNVNPAKCRQGKGSYAICESAELLQSLRLVLLVEVE</sequence>